<comment type="similarity">
    <text evidence="6 7">Belongs to the class I-like SAM-binding methyltransferase superfamily. C5-methyltransferase family.</text>
</comment>
<dbReference type="PROSITE" id="PS00094">
    <property type="entry name" value="C5_MTASE_1"/>
    <property type="match status" value="1"/>
</dbReference>
<dbReference type="SUPFAM" id="SSF53335">
    <property type="entry name" value="S-adenosyl-L-methionine-dependent methyltransferases"/>
    <property type="match status" value="1"/>
</dbReference>
<dbReference type="GO" id="GO:0032259">
    <property type="term" value="P:methylation"/>
    <property type="evidence" value="ECO:0007669"/>
    <property type="project" value="UniProtKB-KW"/>
</dbReference>
<dbReference type="NCBIfam" id="TIGR00675">
    <property type="entry name" value="dcm"/>
    <property type="match status" value="1"/>
</dbReference>
<keyword evidence="2 6" id="KW-0808">Transferase</keyword>
<comment type="catalytic activity">
    <reaction evidence="5 8">
        <text>a 2'-deoxycytidine in DNA + S-adenosyl-L-methionine = a 5-methyl-2'-deoxycytidine in DNA + S-adenosyl-L-homocysteine + H(+)</text>
        <dbReference type="Rhea" id="RHEA:13681"/>
        <dbReference type="Rhea" id="RHEA-COMP:11369"/>
        <dbReference type="Rhea" id="RHEA-COMP:11370"/>
        <dbReference type="ChEBI" id="CHEBI:15378"/>
        <dbReference type="ChEBI" id="CHEBI:57856"/>
        <dbReference type="ChEBI" id="CHEBI:59789"/>
        <dbReference type="ChEBI" id="CHEBI:85452"/>
        <dbReference type="ChEBI" id="CHEBI:85454"/>
        <dbReference type="EC" id="2.1.1.37"/>
    </reaction>
</comment>
<dbReference type="EC" id="2.1.1.37" evidence="8"/>
<keyword evidence="1 6" id="KW-0489">Methyltransferase</keyword>
<accession>A0ABD7YKI5</accession>
<name>A0ABD7YKI5_9VIBR</name>
<protein>
    <recommendedName>
        <fullName evidence="8">Cytosine-specific methyltransferase</fullName>
        <ecNumber evidence="8">2.1.1.37</ecNumber>
    </recommendedName>
</protein>
<dbReference type="PRINTS" id="PR00105">
    <property type="entry name" value="C5METTRFRASE"/>
</dbReference>
<dbReference type="GO" id="GO:0009307">
    <property type="term" value="P:DNA restriction-modification system"/>
    <property type="evidence" value="ECO:0007669"/>
    <property type="project" value="UniProtKB-KW"/>
</dbReference>
<dbReference type="PROSITE" id="PS51679">
    <property type="entry name" value="SAM_MT_C5"/>
    <property type="match status" value="1"/>
</dbReference>
<dbReference type="InterPro" id="IPR050750">
    <property type="entry name" value="C5-MTase"/>
</dbReference>
<reference evidence="9 10" key="1">
    <citation type="submission" date="2022-02" db="EMBL/GenBank/DDBJ databases">
        <title>Emergence and expansion in Europe of a Vibrio aestuarianus clonal complex pathogenic for oysters.</title>
        <authorList>
            <person name="Mesnil A."/>
            <person name="Travers M.-A."/>
        </authorList>
    </citation>
    <scope>NUCLEOTIDE SEQUENCE [LARGE SCALE GENOMIC DNA]</scope>
    <source>
        <strain evidence="9 10">U17</strain>
    </source>
</reference>
<evidence type="ECO:0000256" key="2">
    <source>
        <dbReference type="ARBA" id="ARBA00022679"/>
    </source>
</evidence>
<gene>
    <name evidence="9" type="primary">dcm</name>
    <name evidence="9" type="ORF">PYE67_11345</name>
</gene>
<dbReference type="InterPro" id="IPR001525">
    <property type="entry name" value="C5_MeTfrase"/>
</dbReference>
<dbReference type="Pfam" id="PF00145">
    <property type="entry name" value="DNA_methylase"/>
    <property type="match status" value="1"/>
</dbReference>
<evidence type="ECO:0000313" key="9">
    <source>
        <dbReference type="EMBL" id="WGK84949.1"/>
    </source>
</evidence>
<dbReference type="Gene3D" id="3.40.50.150">
    <property type="entry name" value="Vaccinia Virus protein VP39"/>
    <property type="match status" value="1"/>
</dbReference>
<dbReference type="EMBL" id="CP118711">
    <property type="protein sequence ID" value="WGK84949.1"/>
    <property type="molecule type" value="Genomic_DNA"/>
</dbReference>
<proteinExistence type="inferred from homology"/>
<evidence type="ECO:0000313" key="10">
    <source>
        <dbReference type="Proteomes" id="UP001241226"/>
    </source>
</evidence>
<evidence type="ECO:0000256" key="6">
    <source>
        <dbReference type="PROSITE-ProRule" id="PRU01016"/>
    </source>
</evidence>
<evidence type="ECO:0000256" key="5">
    <source>
        <dbReference type="ARBA" id="ARBA00047422"/>
    </source>
</evidence>
<evidence type="ECO:0000256" key="7">
    <source>
        <dbReference type="RuleBase" id="RU000416"/>
    </source>
</evidence>
<evidence type="ECO:0000256" key="1">
    <source>
        <dbReference type="ARBA" id="ARBA00022603"/>
    </source>
</evidence>
<dbReference type="PANTHER" id="PTHR46098:SF1">
    <property type="entry name" value="TRNA (CYTOSINE(38)-C(5))-METHYLTRANSFERASE"/>
    <property type="match status" value="1"/>
</dbReference>
<evidence type="ECO:0000256" key="3">
    <source>
        <dbReference type="ARBA" id="ARBA00022691"/>
    </source>
</evidence>
<feature type="active site" evidence="6">
    <location>
        <position position="90"/>
    </location>
</feature>
<dbReference type="PANTHER" id="PTHR46098">
    <property type="entry name" value="TRNA (CYTOSINE(38)-C(5))-METHYLTRANSFERASE"/>
    <property type="match status" value="1"/>
</dbReference>
<dbReference type="GO" id="GO:0003886">
    <property type="term" value="F:DNA (cytosine-5-)-methyltransferase activity"/>
    <property type="evidence" value="ECO:0007669"/>
    <property type="project" value="UniProtKB-EC"/>
</dbReference>
<keyword evidence="4" id="KW-0680">Restriction system</keyword>
<dbReference type="RefSeq" id="WP_145533564.1">
    <property type="nucleotide sequence ID" value="NZ_CALYLG010000365.1"/>
</dbReference>
<dbReference type="InterPro" id="IPR029063">
    <property type="entry name" value="SAM-dependent_MTases_sf"/>
</dbReference>
<keyword evidence="3 6" id="KW-0949">S-adenosyl-L-methionine</keyword>
<dbReference type="AlphaFoldDB" id="A0ABD7YKI5"/>
<evidence type="ECO:0000256" key="8">
    <source>
        <dbReference type="RuleBase" id="RU000417"/>
    </source>
</evidence>
<dbReference type="Gene3D" id="3.90.120.10">
    <property type="entry name" value="DNA Methylase, subunit A, domain 2"/>
    <property type="match status" value="1"/>
</dbReference>
<dbReference type="InterPro" id="IPR018117">
    <property type="entry name" value="C5_DNA_meth_AS"/>
</dbReference>
<dbReference type="InterPro" id="IPR031303">
    <property type="entry name" value="C5_meth_CS"/>
</dbReference>
<dbReference type="Proteomes" id="UP001241226">
    <property type="component" value="Chromosome 1"/>
</dbReference>
<organism evidence="9 10">
    <name type="scientific">Vibrio aestuarianus</name>
    <dbReference type="NCBI Taxonomy" id="28171"/>
    <lineage>
        <taxon>Bacteria</taxon>
        <taxon>Pseudomonadati</taxon>
        <taxon>Pseudomonadota</taxon>
        <taxon>Gammaproteobacteria</taxon>
        <taxon>Vibrionales</taxon>
        <taxon>Vibrionaceae</taxon>
        <taxon>Vibrio</taxon>
    </lineage>
</organism>
<dbReference type="PROSITE" id="PS00095">
    <property type="entry name" value="C5_MTASE_2"/>
    <property type="match status" value="1"/>
</dbReference>
<evidence type="ECO:0000256" key="4">
    <source>
        <dbReference type="ARBA" id="ARBA00022747"/>
    </source>
</evidence>
<sequence length="347" mass="40005">MKKIKYFDFFSGIGGFKSAVDAINDLPAKFEHSGFCEIEKSASKFYSEHYFDGDLKDIEFVNNVEDIKTVINPLGFKLNKFDLLLGGFPCQSFSNVGYRKGLEDERGKLFYNILHLLDEYEPEFFVLENVQKIATLKKGSVLEEMKSALEDCGYHVYLWDLVASDYGVPQKRRRIFFAGVKNYHRKKALNVPPKVDLSKTKYPTAWHLLEKNNVDSKHYIPKKTRQTVLYKNPKWQGDVNIDNALARPITASMAKWHRANQDNYFSDSYINSSDPFVRPDVDLTSEPIRRITPLEGFRLQGFDDRFEETRKRLKISYSAAYKLIGNAVPVPLAKAVIHHLLLNHLTS</sequence>